<evidence type="ECO:0000313" key="1">
    <source>
        <dbReference type="EMBL" id="KAJ8123447.1"/>
    </source>
</evidence>
<accession>A0ACC2J821</accession>
<dbReference type="EMBL" id="JAPESX010000083">
    <property type="protein sequence ID" value="KAJ8123447.1"/>
    <property type="molecule type" value="Genomic_DNA"/>
</dbReference>
<keyword evidence="2" id="KW-1185">Reference proteome</keyword>
<reference evidence="1" key="1">
    <citation type="submission" date="2022-11" db="EMBL/GenBank/DDBJ databases">
        <title>Genome Sequence of Nemania bipapillata.</title>
        <authorList>
            <person name="Buettner E."/>
        </authorList>
    </citation>
    <scope>NUCLEOTIDE SEQUENCE</scope>
    <source>
        <strain evidence="1">CP14</strain>
    </source>
</reference>
<protein>
    <submittedName>
        <fullName evidence="1">Uncharacterized protein</fullName>
    </submittedName>
</protein>
<evidence type="ECO:0000313" key="2">
    <source>
        <dbReference type="Proteomes" id="UP001153334"/>
    </source>
</evidence>
<proteinExistence type="predicted"/>
<gene>
    <name evidence="1" type="ORF">ONZ43_g608</name>
</gene>
<dbReference type="Proteomes" id="UP001153334">
    <property type="component" value="Unassembled WGS sequence"/>
</dbReference>
<comment type="caution">
    <text evidence="1">The sequence shown here is derived from an EMBL/GenBank/DDBJ whole genome shotgun (WGS) entry which is preliminary data.</text>
</comment>
<name>A0ACC2J821_9PEZI</name>
<organism evidence="1 2">
    <name type="scientific">Nemania bipapillata</name>
    <dbReference type="NCBI Taxonomy" id="110536"/>
    <lineage>
        <taxon>Eukaryota</taxon>
        <taxon>Fungi</taxon>
        <taxon>Dikarya</taxon>
        <taxon>Ascomycota</taxon>
        <taxon>Pezizomycotina</taxon>
        <taxon>Sordariomycetes</taxon>
        <taxon>Xylariomycetidae</taxon>
        <taxon>Xylariales</taxon>
        <taxon>Xylariaceae</taxon>
        <taxon>Nemania</taxon>
    </lineage>
</organism>
<sequence length="1777" mass="195694">MSSLKRKDAPGGAPTTKSPKRSKSDKPQSKKPHTNSSQSTKPSQQKPASTVGVSRLKEEEPLFPRGGASVLSPLEHRQISIQARQDVLFEQESGQGTKKAEKSLKRTKSKSSKVKSSDAARTAESVARIKSLNYQRLVKGSLVLGQITEIRPLQVILALPNNLSGRVSITSISDILSERVTAEAEAEDDEDDNVETSSVDLKDIFEVGQYLRAYVVSTIEENAKATTKPKRHIELSLRPDHANTGLLSQELVENTVVMASVSSAEDHGYIMDLGLSDANTRGFLPRKEVSSDISEARMQPGAVMLCLVTGKGANGKIIQLSALQKKLGSIQNFASEATTIQTFLPGAAVELMVSDISRRGLVGKVMGSLDVTADVIHSGAGPQALDLDGKYTIGKKIKARVICDFPTAKEPKLGVSLLDHVLTLTSQRTKSAKLPLDVLPASSTVEKCTIFKVDPEIGVFVEVGVDHVPGFVHISRLKDGKLDLLSESSGPFQIGTVHRGRVISYNAIDGIYNLSFESSVLEQPFLRIEDVAVGSLVNGQIEKIIINQDGVNGLLVKLAEGIHGLVPEMHLADVRLQHPEKKFREGMKVKARVLSTNLFKRQIKLTLKKTLVNSEAKPLKSFDELVIGEQSPATIIKVFENGAVVQFYGSLRGFLPVSEMSEAYIQDAREHFRAGQVVSVHILNFDIEAQKLFVSCKDPSAFGIEKQNALRALNIGDIVSAKVVQKTEDDLHVELVDNSLKALLSIGQLTDRPSKNQSSMKGIRVGQILSDLVVLDKNDDRRSITLSKKPSLVQASQDGKLLTALDQAQVGEIRQGFVRNITVTAVFVQFPGKLTALLPKSKLPREDQEKTDFGLKNYQSIAVKIDSVDRDNGRLVVASSTYTDKPSTAAQSLTGPQLDNPVDETLTSINDLHIGKVTKAKVVSIKSTQLNVKLANNIQGRVDVSQVFDSWDKITNPKSPLSCFQVNEVIDVRILGVHDARNHRYLPISHRSTHSVLELSIKPSDLKASSTPELSLKALELGSTHIGFVNNVQQNTLWVNLSPNVRGRINMLEISDDVSLLDNLPANFPVGSALKVRVVAVNPTEGRLDLSARASGASIHLVWNAIKQNMVLPGRITKINERQIIVQLSDLVSAPAHLIDLSDDYDDASTLSYSKNSVVRVSVVDVDQSNKRLRLSLRPSRVLNSSLQVKDREIIKLAQLNVGDVIRGFVKNISDKGLFVGLGGDLTAMVRISDLSDRFIKDWKDEFQIDQLVKGRITLIDPSTNQIQMSLKSSVVDKDFVPLTNYQDLRPGQIITGKVRKVADFGAFILIDGSANVSGLCHRSEMAEKPIQDARKLLNEGDAVKAIILDIDTQKKRISFGLKPSYFEDEDSNMDDDAESDDEDEIAGALLEDSEDEPSDDEDMEDADDSIEFEGIDHDGNLSSDVDDTEMADRTAEDVDALDAGGFDWSGAALDEPSTASAEADLISATEKKKKRRKPQVEIDRSGDLTNFGPQTAVDYEQLLNRQPNSSDLWTRYMAFQMQVSELAKAREVAERAVATINSTEETEKLNAWIAYLNLEVRFGNDDTVDEVFKRACQVNDQQEVYQRLASIYVQDNKPEKADALFQIITKKFGANSSDIWHNYAHWLHAVQNEPDRARGLLSRATQALPDHARLPLMTKFAALEYNSPNGSAERGRTMFEGLIATFPKRFDLWSQLLDHEDGPSADKAVIRDVFDRATKVKGLKARPAKKWFKRWADWEEKNGDVKSQEKVRAKAAEWVRLKAEAKKEGEAEEDEE</sequence>